<feature type="compositionally biased region" description="Basic and acidic residues" evidence="1">
    <location>
        <begin position="46"/>
        <end position="58"/>
    </location>
</feature>
<reference evidence="3" key="1">
    <citation type="submission" date="2010-08" db="EMBL/GenBank/DDBJ databases">
        <authorList>
            <consortium name="Caenorhabditis japonica Sequencing Consortium"/>
            <person name="Wilson R.K."/>
        </authorList>
    </citation>
    <scope>NUCLEOTIDE SEQUENCE [LARGE SCALE GENOMIC DNA]</scope>
    <source>
        <strain evidence="3">DF5081</strain>
    </source>
</reference>
<feature type="region of interest" description="Disordered" evidence="1">
    <location>
        <begin position="35"/>
        <end position="58"/>
    </location>
</feature>
<dbReference type="AlphaFoldDB" id="A0A8R1ECU1"/>
<dbReference type="Proteomes" id="UP000005237">
    <property type="component" value="Unassembled WGS sequence"/>
</dbReference>
<sequence length="83" mass="9440">MSVSWCVGNKTIATANLFRCSMRRLATIVVYFPPSRNNSSHKRKQNATEKHKNDKREIEALTPPGKEVVIASYFALLGKCRSW</sequence>
<evidence type="ECO:0000313" key="3">
    <source>
        <dbReference type="Proteomes" id="UP000005237"/>
    </source>
</evidence>
<evidence type="ECO:0000313" key="2">
    <source>
        <dbReference type="EnsemblMetazoa" id="CJA33540.1"/>
    </source>
</evidence>
<dbReference type="EnsemblMetazoa" id="CJA33540.1">
    <property type="protein sequence ID" value="CJA33540.1"/>
    <property type="gene ID" value="WBGene00209387"/>
</dbReference>
<proteinExistence type="predicted"/>
<protein>
    <submittedName>
        <fullName evidence="2">Uncharacterized protein</fullName>
    </submittedName>
</protein>
<keyword evidence="3" id="KW-1185">Reference proteome</keyword>
<organism evidence="2 3">
    <name type="scientific">Caenorhabditis japonica</name>
    <dbReference type="NCBI Taxonomy" id="281687"/>
    <lineage>
        <taxon>Eukaryota</taxon>
        <taxon>Metazoa</taxon>
        <taxon>Ecdysozoa</taxon>
        <taxon>Nematoda</taxon>
        <taxon>Chromadorea</taxon>
        <taxon>Rhabditida</taxon>
        <taxon>Rhabditina</taxon>
        <taxon>Rhabditomorpha</taxon>
        <taxon>Rhabditoidea</taxon>
        <taxon>Rhabditidae</taxon>
        <taxon>Peloderinae</taxon>
        <taxon>Caenorhabditis</taxon>
    </lineage>
</organism>
<reference evidence="2" key="2">
    <citation type="submission" date="2022-06" db="UniProtKB">
        <authorList>
            <consortium name="EnsemblMetazoa"/>
        </authorList>
    </citation>
    <scope>IDENTIFICATION</scope>
    <source>
        <strain evidence="2">DF5081</strain>
    </source>
</reference>
<name>A0A8R1ECU1_CAEJA</name>
<accession>A0A8R1ECU1</accession>
<evidence type="ECO:0000256" key="1">
    <source>
        <dbReference type="SAM" id="MobiDB-lite"/>
    </source>
</evidence>